<name>A0A7V3J9L3_UNCC3</name>
<dbReference type="AlphaFoldDB" id="A0A7V3J9L3"/>
<evidence type="ECO:0000256" key="1">
    <source>
        <dbReference type="SAM" id="Coils"/>
    </source>
</evidence>
<comment type="caution">
    <text evidence="2">The sequence shown here is derived from an EMBL/GenBank/DDBJ whole genome shotgun (WGS) entry which is preliminary data.</text>
</comment>
<protein>
    <submittedName>
        <fullName evidence="2">Uncharacterized protein</fullName>
    </submittedName>
</protein>
<feature type="coiled-coil region" evidence="1">
    <location>
        <begin position="42"/>
        <end position="109"/>
    </location>
</feature>
<organism evidence="2">
    <name type="scientific">candidate division CPR3 bacterium</name>
    <dbReference type="NCBI Taxonomy" id="2268181"/>
    <lineage>
        <taxon>Bacteria</taxon>
        <taxon>Bacteria division CPR3</taxon>
    </lineage>
</organism>
<accession>A0A7V3J9L3</accession>
<dbReference type="EMBL" id="DTGG01000036">
    <property type="protein sequence ID" value="HFZ08718.1"/>
    <property type="molecule type" value="Genomic_DNA"/>
</dbReference>
<keyword evidence="1" id="KW-0175">Coiled coil</keyword>
<gene>
    <name evidence="2" type="ORF">ENV41_01110</name>
</gene>
<evidence type="ECO:0000313" key="2">
    <source>
        <dbReference type="EMBL" id="HFZ08718.1"/>
    </source>
</evidence>
<sequence length="112" mass="13031">MAFEQEILELTNLALVFLKEGKKEEAAAKIDEALLKCSRASYEAAKEAIFELNRQLAKQKRILREIRKRIETFPEPLCFDIAHLLNPLLKNIENEIANLTAKKRRLSRPEQR</sequence>
<proteinExistence type="predicted"/>
<reference evidence="2" key="1">
    <citation type="journal article" date="2020" name="mSystems">
        <title>Genome- and Community-Level Interaction Insights into Carbon Utilization and Element Cycling Functions of Hydrothermarchaeota in Hydrothermal Sediment.</title>
        <authorList>
            <person name="Zhou Z."/>
            <person name="Liu Y."/>
            <person name="Xu W."/>
            <person name="Pan J."/>
            <person name="Luo Z.H."/>
            <person name="Li M."/>
        </authorList>
    </citation>
    <scope>NUCLEOTIDE SEQUENCE [LARGE SCALE GENOMIC DNA]</scope>
    <source>
        <strain evidence="2">SpSt-757</strain>
    </source>
</reference>